<dbReference type="RefSeq" id="WP_096805287.1">
    <property type="nucleotide sequence ID" value="NZ_CP022196.1"/>
</dbReference>
<dbReference type="Pfam" id="PF03358">
    <property type="entry name" value="FMN_red"/>
    <property type="match status" value="1"/>
</dbReference>
<name>A0A291G9E7_9RHOB</name>
<protein>
    <submittedName>
        <fullName evidence="2">ACP phosphodiesterase</fullName>
    </submittedName>
</protein>
<dbReference type="PANTHER" id="PTHR30543:SF21">
    <property type="entry name" value="NAD(P)H-DEPENDENT FMN REDUCTASE LOT6"/>
    <property type="match status" value="1"/>
</dbReference>
<gene>
    <name evidence="2" type="ORF">CEW89_06075</name>
</gene>
<dbReference type="AlphaFoldDB" id="A0A291G9E7"/>
<organism evidence="2 3">
    <name type="scientific">Celeribacter ethanolicus</name>
    <dbReference type="NCBI Taxonomy" id="1758178"/>
    <lineage>
        <taxon>Bacteria</taxon>
        <taxon>Pseudomonadati</taxon>
        <taxon>Pseudomonadota</taxon>
        <taxon>Alphaproteobacteria</taxon>
        <taxon>Rhodobacterales</taxon>
        <taxon>Roseobacteraceae</taxon>
        <taxon>Celeribacter</taxon>
    </lineage>
</organism>
<feature type="domain" description="NADPH-dependent FMN reductase-like" evidence="1">
    <location>
        <begin position="2"/>
        <end position="148"/>
    </location>
</feature>
<dbReference type="InterPro" id="IPR005025">
    <property type="entry name" value="FMN_Rdtase-like_dom"/>
</dbReference>
<dbReference type="SUPFAM" id="SSF52218">
    <property type="entry name" value="Flavoproteins"/>
    <property type="match status" value="1"/>
</dbReference>
<dbReference type="PANTHER" id="PTHR30543">
    <property type="entry name" value="CHROMATE REDUCTASE"/>
    <property type="match status" value="1"/>
</dbReference>
<dbReference type="GO" id="GO:0016491">
    <property type="term" value="F:oxidoreductase activity"/>
    <property type="evidence" value="ECO:0007669"/>
    <property type="project" value="InterPro"/>
</dbReference>
<dbReference type="Gene3D" id="3.40.50.360">
    <property type="match status" value="1"/>
</dbReference>
<dbReference type="STRING" id="1758178.GCA_001550095_03208"/>
<evidence type="ECO:0000313" key="2">
    <source>
        <dbReference type="EMBL" id="ATG47173.1"/>
    </source>
</evidence>
<evidence type="ECO:0000259" key="1">
    <source>
        <dbReference type="Pfam" id="PF03358"/>
    </source>
</evidence>
<dbReference type="InterPro" id="IPR029039">
    <property type="entry name" value="Flavoprotein-like_sf"/>
</dbReference>
<proteinExistence type="predicted"/>
<keyword evidence="3" id="KW-1185">Reference proteome</keyword>
<evidence type="ECO:0000313" key="3">
    <source>
        <dbReference type="Proteomes" id="UP000217935"/>
    </source>
</evidence>
<dbReference type="InterPro" id="IPR050712">
    <property type="entry name" value="NAD(P)H-dep_reductase"/>
</dbReference>
<dbReference type="OrthoDB" id="9812295at2"/>
<dbReference type="KEGG" id="ceh:CEW89_06075"/>
<sequence>MTRIALLVGSLRKDSQTLKLAKALTKLAPESMEFDFVEIGDLPFFNEDLDTDTPPASWTRFRNEIKAADGVLFVTPEYNRSLPAAIKNALDVGSRPYGASVWGGKPAGIVTASPSGIGGFGANHHLRQPLVFLDMPAMQQPEAYIGNLWNLFDEEGKIVTEGTEDFLKSWMEAYAAWVKAHI</sequence>
<dbReference type="EMBL" id="CP022196">
    <property type="protein sequence ID" value="ATG47173.1"/>
    <property type="molecule type" value="Genomic_DNA"/>
</dbReference>
<dbReference type="GO" id="GO:0010181">
    <property type="term" value="F:FMN binding"/>
    <property type="evidence" value="ECO:0007669"/>
    <property type="project" value="TreeGrafter"/>
</dbReference>
<accession>A0A291G9E7</accession>
<reference evidence="2 3" key="1">
    <citation type="submission" date="2017-06" db="EMBL/GenBank/DDBJ databases">
        <title>Celeribacter sp. TSPH2 complete genome sequence.</title>
        <authorList>
            <person name="Woo J.-H."/>
            <person name="Kim H.-S."/>
        </authorList>
    </citation>
    <scope>NUCLEOTIDE SEQUENCE [LARGE SCALE GENOMIC DNA]</scope>
    <source>
        <strain evidence="2 3">TSPH2</strain>
    </source>
</reference>
<dbReference type="GO" id="GO:0005829">
    <property type="term" value="C:cytosol"/>
    <property type="evidence" value="ECO:0007669"/>
    <property type="project" value="TreeGrafter"/>
</dbReference>
<dbReference type="Proteomes" id="UP000217935">
    <property type="component" value="Chromosome"/>
</dbReference>